<gene>
    <name evidence="4" type="ORF">PQR03_23465</name>
</gene>
<keyword evidence="5" id="KW-1185">Reference proteome</keyword>
<dbReference type="SUPFAM" id="SSF49401">
    <property type="entry name" value="Bacterial adhesins"/>
    <property type="match status" value="1"/>
</dbReference>
<evidence type="ECO:0000313" key="4">
    <source>
        <dbReference type="EMBL" id="MFM0241095.1"/>
    </source>
</evidence>
<dbReference type="Proteomes" id="UP001629274">
    <property type="component" value="Unassembled WGS sequence"/>
</dbReference>
<feature type="chain" id="PRO_5046953521" evidence="2">
    <location>
        <begin position="26"/>
        <end position="185"/>
    </location>
</feature>
<reference evidence="4 5" key="1">
    <citation type="journal article" date="2024" name="Chem. Sci.">
        <title>Discovery of megapolipeptins by genome mining of a Burkholderiales bacteria collection.</title>
        <authorList>
            <person name="Paulo B.S."/>
            <person name="Recchia M.J.J."/>
            <person name="Lee S."/>
            <person name="Fergusson C.H."/>
            <person name="Romanowski S.B."/>
            <person name="Hernandez A."/>
            <person name="Krull N."/>
            <person name="Liu D.Y."/>
            <person name="Cavanagh H."/>
            <person name="Bos A."/>
            <person name="Gray C.A."/>
            <person name="Murphy B.T."/>
            <person name="Linington R.G."/>
            <person name="Eustaquio A.S."/>
        </authorList>
    </citation>
    <scope>NUCLEOTIDE SEQUENCE [LARGE SCALE GENOMIC DNA]</scope>
    <source>
        <strain evidence="4 5">RL17-351-BIE-A</strain>
    </source>
</reference>
<dbReference type="InterPro" id="IPR008966">
    <property type="entry name" value="Adhesion_dom_sf"/>
</dbReference>
<keyword evidence="1 2" id="KW-0732">Signal</keyword>
<dbReference type="EMBL" id="JAQQDR010000008">
    <property type="protein sequence ID" value="MFM0241095.1"/>
    <property type="molecule type" value="Genomic_DNA"/>
</dbReference>
<feature type="domain" description="Fimbrial-type adhesion" evidence="3">
    <location>
        <begin position="30"/>
        <end position="185"/>
    </location>
</feature>
<protein>
    <submittedName>
        <fullName evidence="4">Fimbrial protein</fullName>
    </submittedName>
</protein>
<evidence type="ECO:0000259" key="3">
    <source>
        <dbReference type="Pfam" id="PF00419"/>
    </source>
</evidence>
<dbReference type="Pfam" id="PF00419">
    <property type="entry name" value="Fimbrial"/>
    <property type="match status" value="1"/>
</dbReference>
<dbReference type="PANTHER" id="PTHR33420">
    <property type="entry name" value="FIMBRIAL SUBUNIT ELFA-RELATED"/>
    <property type="match status" value="1"/>
</dbReference>
<accession>A0ABW9BMG1</accession>
<dbReference type="InterPro" id="IPR000259">
    <property type="entry name" value="Adhesion_dom_fimbrial"/>
</dbReference>
<dbReference type="RefSeq" id="WP_012428719.1">
    <property type="nucleotide sequence ID" value="NZ_JAQQCK010000004.1"/>
</dbReference>
<dbReference type="PANTHER" id="PTHR33420:SF3">
    <property type="entry name" value="FIMBRIAL SUBUNIT ELFA"/>
    <property type="match status" value="1"/>
</dbReference>
<proteinExistence type="predicted"/>
<evidence type="ECO:0000256" key="2">
    <source>
        <dbReference type="SAM" id="SignalP"/>
    </source>
</evidence>
<dbReference type="InterPro" id="IPR036937">
    <property type="entry name" value="Adhesion_dom_fimbrial_sf"/>
</dbReference>
<dbReference type="Gene3D" id="2.60.40.1090">
    <property type="entry name" value="Fimbrial-type adhesion domain"/>
    <property type="match status" value="1"/>
</dbReference>
<name>A0ABW9BMG1_9BURK</name>
<dbReference type="InterPro" id="IPR050263">
    <property type="entry name" value="Bact_Fimbrial_Adh_Pro"/>
</dbReference>
<organism evidence="4 5">
    <name type="scientific">Paraburkholderia phytofirmans</name>
    <dbReference type="NCBI Taxonomy" id="261302"/>
    <lineage>
        <taxon>Bacteria</taxon>
        <taxon>Pseudomonadati</taxon>
        <taxon>Pseudomonadota</taxon>
        <taxon>Betaproteobacteria</taxon>
        <taxon>Burkholderiales</taxon>
        <taxon>Burkholderiaceae</taxon>
        <taxon>Paraburkholderia</taxon>
    </lineage>
</organism>
<evidence type="ECO:0000313" key="5">
    <source>
        <dbReference type="Proteomes" id="UP001629274"/>
    </source>
</evidence>
<sequence length="185" mass="18545">MKSKLSAIVIATSSMLGLASFGTYAADGTISFTGSVTDSTCSINGAASGTPADLAVTLAPVSITALSATGEVAGTSSPADLQLKLTGCGTVSKAIASFENGPNVDQSSGNLVNVGGTAQNVQVQLLNSQMKPINILTSQNNTLDTDGAVMTAGAGTLQYYAQYFATNAAVAGTVNASVQYTLQYQ</sequence>
<feature type="signal peptide" evidence="2">
    <location>
        <begin position="1"/>
        <end position="25"/>
    </location>
</feature>
<comment type="caution">
    <text evidence="4">The sequence shown here is derived from an EMBL/GenBank/DDBJ whole genome shotgun (WGS) entry which is preliminary data.</text>
</comment>
<evidence type="ECO:0000256" key="1">
    <source>
        <dbReference type="ARBA" id="ARBA00022729"/>
    </source>
</evidence>